<evidence type="ECO:0000256" key="3">
    <source>
        <dbReference type="ARBA" id="ARBA00022917"/>
    </source>
</evidence>
<dbReference type="GO" id="GO:0003723">
    <property type="term" value="F:RNA binding"/>
    <property type="evidence" value="ECO:0007669"/>
    <property type="project" value="InterPro"/>
</dbReference>
<evidence type="ECO:0000259" key="6">
    <source>
        <dbReference type="PROSITE" id="PS50126"/>
    </source>
</evidence>
<dbReference type="PROSITE" id="PS50126">
    <property type="entry name" value="S1"/>
    <property type="match status" value="1"/>
</dbReference>
<dbReference type="InterPro" id="IPR056336">
    <property type="entry name" value="YVC1_C"/>
</dbReference>
<feature type="domain" description="S1 motif" evidence="6">
    <location>
        <begin position="17"/>
        <end position="88"/>
    </location>
</feature>
<accession>A0A6V8HDG5</accession>
<organism evidence="7 8">
    <name type="scientific">Talaromyces pinophilus</name>
    <name type="common">Penicillium pinophilum</name>
    <dbReference type="NCBI Taxonomy" id="128442"/>
    <lineage>
        <taxon>Eukaryota</taxon>
        <taxon>Fungi</taxon>
        <taxon>Dikarya</taxon>
        <taxon>Ascomycota</taxon>
        <taxon>Pezizomycotina</taxon>
        <taxon>Eurotiomycetes</taxon>
        <taxon>Eurotiomycetidae</taxon>
        <taxon>Eurotiales</taxon>
        <taxon>Trichocomaceae</taxon>
        <taxon>Talaromyces</taxon>
        <taxon>Talaromyces sect. Talaromyces</taxon>
    </lineage>
</organism>
<keyword evidence="5" id="KW-1133">Transmembrane helix</keyword>
<comment type="caution">
    <text evidence="7">The sequence shown here is derived from an EMBL/GenBank/DDBJ whole genome shotgun (WGS) entry which is preliminary data.</text>
</comment>
<dbReference type="InterPro" id="IPR056337">
    <property type="entry name" value="LHD_YVC1"/>
</dbReference>
<dbReference type="Pfam" id="PF23190">
    <property type="entry name" value="LHD_TRPY1"/>
    <property type="match status" value="1"/>
</dbReference>
<keyword evidence="5" id="KW-0472">Membrane</keyword>
<sequence length="724" mass="83757">MSLTNCRFYEEKYPEVDSFVMVNVKQIAEMGAYVKLLEYDNIDGMILLSELSRRRIRSIQKLIRIGRNEVVVVLRVDKEKGMRRTSVYEICTAMGFWSLFENRANALNRLHGEHRPLLPAYTADEISPALPAKEVTKIALRLKYQIEQVIPYELQQSLITNPNSIVITKNVIRTTKEAGGEEYRACVLFCLLVCQKWFHTEGLHALWDSPLCDCRALACQVIAKKLIESEEDQEWLHKEALLKRYSILRKGEVTPPVNVVERAVDMHSLYIIGSSGYQKCIQGLWRGWLVQDDREPSRFVDYENKINTSYWAHFDPDRMRVPLYQNALLIFFSLLYLALYTNVINTVNPDGDIDVAEGILYTMTLSYLCDEFSKIIKIGKYYIGFWNVFNFTLFSLLAVSFVLRMAALAQSSNVDDAQRRHFNQMSYNFLAFTAPMFWMRLLLFLDTFRFFGAMLVVLKVMMKESLIFFALLFVVLVGFFQGFIGLNNTELAVPVTSKILKGMANSIMQSPDFDAFEDFAPPFGILLYYVFNFIVMIVLLNILIALYNSSYEDISGNADDEYMALFSARTLQYVRAPDENVFIPPFNLIEILFLILPFEWWLSGKSYERLNDIVMSIIYFPLLLVTSYLETRDARWIRWNRRHGEADDTVLQEWEDLAHEVGFDGSDESDEWVVTVKKTKPNVDVTAAELGIRELKEQVRLLTETVKTLTEEKQQKQDSAQGAE</sequence>
<gene>
    <name evidence="7" type="ORF">TCE0_034f11117</name>
</gene>
<evidence type="ECO:0000256" key="4">
    <source>
        <dbReference type="SAM" id="Coils"/>
    </source>
</evidence>
<dbReference type="InterPro" id="IPR044126">
    <property type="entry name" value="S1_IF2_alpha"/>
</dbReference>
<dbReference type="Pfam" id="PF23317">
    <property type="entry name" value="YVC1_C"/>
    <property type="match status" value="1"/>
</dbReference>
<dbReference type="SMART" id="SM00316">
    <property type="entry name" value="S1"/>
    <property type="match status" value="1"/>
</dbReference>
<feature type="coiled-coil region" evidence="4">
    <location>
        <begin position="692"/>
        <end position="719"/>
    </location>
</feature>
<dbReference type="PANTHER" id="PTHR35859">
    <property type="entry name" value="NONSELECTIVE CATION CHANNEL PROTEIN"/>
    <property type="match status" value="1"/>
</dbReference>
<keyword evidence="4" id="KW-0175">Coiled coil</keyword>
<dbReference type="PANTHER" id="PTHR35859:SF1">
    <property type="entry name" value="NONSELECTIVE CATION CHANNEL PROTEIN"/>
    <property type="match status" value="1"/>
</dbReference>
<evidence type="ECO:0000256" key="5">
    <source>
        <dbReference type="SAM" id="Phobius"/>
    </source>
</evidence>
<dbReference type="InterPro" id="IPR052971">
    <property type="entry name" value="TRP_calcium_channel"/>
</dbReference>
<evidence type="ECO:0000256" key="1">
    <source>
        <dbReference type="ARBA" id="ARBA00007223"/>
    </source>
</evidence>
<feature type="transmembrane region" description="Helical" evidence="5">
    <location>
        <begin position="381"/>
        <end position="407"/>
    </location>
</feature>
<dbReference type="InterPro" id="IPR003029">
    <property type="entry name" value="S1_domain"/>
</dbReference>
<dbReference type="SUPFAM" id="SSF50249">
    <property type="entry name" value="Nucleic acid-binding proteins"/>
    <property type="match status" value="1"/>
</dbReference>
<feature type="transmembrane region" description="Helical" evidence="5">
    <location>
        <begin position="526"/>
        <end position="547"/>
    </location>
</feature>
<proteinExistence type="inferred from homology"/>
<evidence type="ECO:0000256" key="2">
    <source>
        <dbReference type="ARBA" id="ARBA00022540"/>
    </source>
</evidence>
<dbReference type="AlphaFoldDB" id="A0A6V8HDG5"/>
<keyword evidence="8" id="KW-1185">Reference proteome</keyword>
<keyword evidence="5" id="KW-0812">Transmembrane</keyword>
<dbReference type="GO" id="GO:0003743">
    <property type="term" value="F:translation initiation factor activity"/>
    <property type="evidence" value="ECO:0007669"/>
    <property type="project" value="UniProtKB-KW"/>
</dbReference>
<dbReference type="CDD" id="cd04452">
    <property type="entry name" value="S1_IF2_alpha"/>
    <property type="match status" value="1"/>
</dbReference>
<dbReference type="InterPro" id="IPR012340">
    <property type="entry name" value="NA-bd_OB-fold"/>
</dbReference>
<keyword evidence="2" id="KW-0396">Initiation factor</keyword>
<comment type="similarity">
    <text evidence="1">Belongs to the eIF-2-alpha family.</text>
</comment>
<feature type="transmembrane region" description="Helical" evidence="5">
    <location>
        <begin position="323"/>
        <end position="341"/>
    </location>
</feature>
<dbReference type="Pfam" id="PF00575">
    <property type="entry name" value="S1"/>
    <property type="match status" value="1"/>
</dbReference>
<dbReference type="Proteomes" id="UP000053095">
    <property type="component" value="Unassembled WGS sequence"/>
</dbReference>
<evidence type="ECO:0000313" key="7">
    <source>
        <dbReference type="EMBL" id="GAM39507.1"/>
    </source>
</evidence>
<feature type="transmembrane region" description="Helical" evidence="5">
    <location>
        <begin position="581"/>
        <end position="601"/>
    </location>
</feature>
<dbReference type="FunFam" id="2.40.50.140:FF:000015">
    <property type="entry name" value="Eukaryotic translation initiation factor 2 subunit alpha"/>
    <property type="match status" value="1"/>
</dbReference>
<keyword evidence="3" id="KW-0648">Protein biosynthesis</keyword>
<feature type="transmembrane region" description="Helical" evidence="5">
    <location>
        <begin position="613"/>
        <end position="631"/>
    </location>
</feature>
<reference evidence="8" key="1">
    <citation type="journal article" date="2015" name="Genome Announc.">
        <title>Draft genome sequence of Talaromyces cellulolyticus strain Y-94, a source of lignocellulosic biomass-degrading enzymes.</title>
        <authorList>
            <person name="Fujii T."/>
            <person name="Koike H."/>
            <person name="Sawayama S."/>
            <person name="Yano S."/>
            <person name="Inoue H."/>
        </authorList>
    </citation>
    <scope>NUCLEOTIDE SEQUENCE [LARGE SCALE GENOMIC DNA]</scope>
    <source>
        <strain evidence="8">Y-94</strain>
    </source>
</reference>
<evidence type="ECO:0000313" key="8">
    <source>
        <dbReference type="Proteomes" id="UP000053095"/>
    </source>
</evidence>
<dbReference type="Gene3D" id="2.40.50.140">
    <property type="entry name" value="Nucleic acid-binding proteins"/>
    <property type="match status" value="1"/>
</dbReference>
<name>A0A6V8HDG5_TALPI</name>
<protein>
    <submittedName>
        <fullName evidence="7">Vacuolar cation channel</fullName>
    </submittedName>
</protein>
<dbReference type="EMBL" id="DF933830">
    <property type="protein sequence ID" value="GAM39507.1"/>
    <property type="molecule type" value="Genomic_DNA"/>
</dbReference>
<feature type="transmembrane region" description="Helical" evidence="5">
    <location>
        <begin position="466"/>
        <end position="484"/>
    </location>
</feature>